<name>A0A0B8ZQ47_9SPHN</name>
<gene>
    <name evidence="2" type="ORF">NJ75_02845</name>
</gene>
<feature type="domain" description="FecR N-terminal" evidence="1">
    <location>
        <begin position="17"/>
        <end position="57"/>
    </location>
</feature>
<sequence length="333" mass="36219">MSGEGGADSEGNAVATDEAAHWFVILRGPDPDRHRPDFVKWRDASELNRVAFEQVAATFDGAEVLKRSAAPRHRRPPLLRLDTRSWIGGALATSVAVALATGVVRGPLLKLQQTASDGRATTFATRHGTMRTVQLEQGASLALDSATEVHFEEQDGEPVVTVVKGRAQLRLPGGGTEWVVRVDDSEIISRNGIFDVSWSGGKAPYVQLYAGEAMTRPVLQSAGYVVGGRGLPTGLSMRLARGRAEPLQPRFAADERDWPQGWVQYRSVPLADLLHTVNRYAAKPIILSDPALGRLRISGRFRIVDPSAVALNLGRVFALTVTERPEGFYIDRP</sequence>
<dbReference type="PANTHER" id="PTHR30273">
    <property type="entry name" value="PERIPLASMIC SIGNAL SENSOR AND SIGMA FACTOR ACTIVATOR FECR-RELATED"/>
    <property type="match status" value="1"/>
</dbReference>
<protein>
    <submittedName>
        <fullName evidence="2">Putative FecR protein</fullName>
    </submittedName>
</protein>
<evidence type="ECO:0000313" key="3">
    <source>
        <dbReference type="Proteomes" id="UP000031338"/>
    </source>
</evidence>
<dbReference type="InterPro" id="IPR032623">
    <property type="entry name" value="FecR_N"/>
</dbReference>
<accession>A0A0B8ZQ47</accession>
<organism evidence="2 3">
    <name type="scientific">Novosphingobium subterraneum</name>
    <dbReference type="NCBI Taxonomy" id="48936"/>
    <lineage>
        <taxon>Bacteria</taxon>
        <taxon>Pseudomonadati</taxon>
        <taxon>Pseudomonadota</taxon>
        <taxon>Alphaproteobacteria</taxon>
        <taxon>Sphingomonadales</taxon>
        <taxon>Sphingomonadaceae</taxon>
        <taxon>Novosphingobium</taxon>
    </lineage>
</organism>
<dbReference type="Proteomes" id="UP000031338">
    <property type="component" value="Unassembled WGS sequence"/>
</dbReference>
<dbReference type="PATRIC" id="fig|48936.3.peg.2859"/>
<dbReference type="InterPro" id="IPR012373">
    <property type="entry name" value="Ferrdict_sens_TM"/>
</dbReference>
<dbReference type="EMBL" id="JRVC01000013">
    <property type="protein sequence ID" value="KHS45256.1"/>
    <property type="molecule type" value="Genomic_DNA"/>
</dbReference>
<dbReference type="Pfam" id="PF16220">
    <property type="entry name" value="DUF4880"/>
    <property type="match status" value="1"/>
</dbReference>
<comment type="caution">
    <text evidence="2">The sequence shown here is derived from an EMBL/GenBank/DDBJ whole genome shotgun (WGS) entry which is preliminary data.</text>
</comment>
<evidence type="ECO:0000259" key="1">
    <source>
        <dbReference type="Pfam" id="PF16220"/>
    </source>
</evidence>
<dbReference type="STRING" id="48936.NJ75_02845"/>
<evidence type="ECO:0000313" key="2">
    <source>
        <dbReference type="EMBL" id="KHS45256.1"/>
    </source>
</evidence>
<proteinExistence type="predicted"/>
<dbReference type="PANTHER" id="PTHR30273:SF2">
    <property type="entry name" value="PROTEIN FECR"/>
    <property type="match status" value="1"/>
</dbReference>
<reference evidence="2 3" key="1">
    <citation type="submission" date="2014-10" db="EMBL/GenBank/DDBJ databases">
        <title>Draft genome sequence of Novosphingobium subterraneum DSM 12447.</title>
        <authorList>
            <person name="Gan H.M."/>
            <person name="Gan H.Y."/>
            <person name="Savka M.A."/>
        </authorList>
    </citation>
    <scope>NUCLEOTIDE SEQUENCE [LARGE SCALE GENOMIC DNA]</scope>
    <source>
        <strain evidence="2 3">DSM 12447</strain>
    </source>
</reference>
<keyword evidence="3" id="KW-1185">Reference proteome</keyword>
<dbReference type="AlphaFoldDB" id="A0A0B8ZQ47"/>
<dbReference type="GO" id="GO:0016989">
    <property type="term" value="F:sigma factor antagonist activity"/>
    <property type="evidence" value="ECO:0007669"/>
    <property type="project" value="TreeGrafter"/>
</dbReference>